<protein>
    <submittedName>
        <fullName evidence="5">HK97 family phage prohead protease</fullName>
    </submittedName>
</protein>
<comment type="caution">
    <text evidence="5">The sequence shown here is derived from an EMBL/GenBank/DDBJ whole genome shotgun (WGS) entry which is preliminary data.</text>
</comment>
<keyword evidence="2 5" id="KW-0645">Protease</keyword>
<feature type="domain" description="Prohead serine protease" evidence="4">
    <location>
        <begin position="20"/>
        <end position="157"/>
    </location>
</feature>
<evidence type="ECO:0000256" key="3">
    <source>
        <dbReference type="ARBA" id="ARBA00022801"/>
    </source>
</evidence>
<keyword evidence="6" id="KW-1185">Reference proteome</keyword>
<keyword evidence="1" id="KW-1188">Viral release from host cell</keyword>
<dbReference type="RefSeq" id="WP_185069785.1">
    <property type="nucleotide sequence ID" value="NZ_JACHMB010000001.1"/>
</dbReference>
<keyword evidence="3" id="KW-0378">Hydrolase</keyword>
<dbReference type="Pfam" id="PF04586">
    <property type="entry name" value="Peptidase_S78"/>
    <property type="match status" value="1"/>
</dbReference>
<dbReference type="InterPro" id="IPR054613">
    <property type="entry name" value="Peptidase_S78_dom"/>
</dbReference>
<accession>A0A7W9LA42</accession>
<sequence>MTLIRAFPNGDLSLGRDGRTVTGVAVPFGVQADVNDGYGMYREEFRRGAFTRTIAERGNRVKVLAQHNRNTMPIGRATLLREDPAGLYAELRISQTTAGDEALELIRDGALDGLSIGFNAIRDERGADGTVIRTEVRLNEISVVPFAAYESATITGVRSQDARPHLNLARARLALIEATLNLKEERR</sequence>
<dbReference type="GO" id="GO:0008233">
    <property type="term" value="F:peptidase activity"/>
    <property type="evidence" value="ECO:0007669"/>
    <property type="project" value="UniProtKB-KW"/>
</dbReference>
<dbReference type="InterPro" id="IPR006433">
    <property type="entry name" value="Prohead_protease"/>
</dbReference>
<dbReference type="NCBIfam" id="TIGR01543">
    <property type="entry name" value="proheadase_HK97"/>
    <property type="match status" value="1"/>
</dbReference>
<evidence type="ECO:0000259" key="4">
    <source>
        <dbReference type="Pfam" id="PF04586"/>
    </source>
</evidence>
<evidence type="ECO:0000256" key="1">
    <source>
        <dbReference type="ARBA" id="ARBA00022612"/>
    </source>
</evidence>
<reference evidence="5 6" key="1">
    <citation type="submission" date="2020-08" db="EMBL/GenBank/DDBJ databases">
        <title>Sequencing the genomes of 1000 actinobacteria strains.</title>
        <authorList>
            <person name="Klenk H.-P."/>
        </authorList>
    </citation>
    <scope>NUCLEOTIDE SEQUENCE [LARGE SCALE GENOMIC DNA]</scope>
    <source>
        <strain evidence="5 6">DSM 45507</strain>
    </source>
</reference>
<evidence type="ECO:0000313" key="5">
    <source>
        <dbReference type="EMBL" id="MBB5776232.1"/>
    </source>
</evidence>
<proteinExistence type="predicted"/>
<evidence type="ECO:0000256" key="2">
    <source>
        <dbReference type="ARBA" id="ARBA00022670"/>
    </source>
</evidence>
<dbReference type="Proteomes" id="UP000579153">
    <property type="component" value="Unassembled WGS sequence"/>
</dbReference>
<dbReference type="EMBL" id="JACHMB010000001">
    <property type="protein sequence ID" value="MBB5776232.1"/>
    <property type="molecule type" value="Genomic_DNA"/>
</dbReference>
<gene>
    <name evidence="5" type="ORF">HD596_002988</name>
</gene>
<evidence type="ECO:0000313" key="6">
    <source>
        <dbReference type="Proteomes" id="UP000579153"/>
    </source>
</evidence>
<organism evidence="5 6">
    <name type="scientific">Nonomuraea jabiensis</name>
    <dbReference type="NCBI Taxonomy" id="882448"/>
    <lineage>
        <taxon>Bacteria</taxon>
        <taxon>Bacillati</taxon>
        <taxon>Actinomycetota</taxon>
        <taxon>Actinomycetes</taxon>
        <taxon>Streptosporangiales</taxon>
        <taxon>Streptosporangiaceae</taxon>
        <taxon>Nonomuraea</taxon>
    </lineage>
</organism>
<dbReference type="GO" id="GO:0006508">
    <property type="term" value="P:proteolysis"/>
    <property type="evidence" value="ECO:0007669"/>
    <property type="project" value="UniProtKB-KW"/>
</dbReference>
<name>A0A7W9LA42_9ACTN</name>
<dbReference type="AlphaFoldDB" id="A0A7W9LA42"/>